<dbReference type="InterPro" id="IPR017853">
    <property type="entry name" value="GH"/>
</dbReference>
<dbReference type="SUPFAM" id="SSF51445">
    <property type="entry name" value="(Trans)glycosidases"/>
    <property type="match status" value="1"/>
</dbReference>
<dbReference type="AlphaFoldDB" id="A0AA96F4U0"/>
<name>A0AA96F4U0_9MICO</name>
<dbReference type="GO" id="GO:0016052">
    <property type="term" value="P:carbohydrate catabolic process"/>
    <property type="evidence" value="ECO:0007669"/>
    <property type="project" value="TreeGrafter"/>
</dbReference>
<evidence type="ECO:0000256" key="4">
    <source>
        <dbReference type="RuleBase" id="RU003690"/>
    </source>
</evidence>
<evidence type="ECO:0000256" key="2">
    <source>
        <dbReference type="ARBA" id="ARBA00022801"/>
    </source>
</evidence>
<dbReference type="Proteomes" id="UP001304125">
    <property type="component" value="Chromosome"/>
</dbReference>
<keyword evidence="2" id="KW-0378">Hydrolase</keyword>
<evidence type="ECO:0000313" key="6">
    <source>
        <dbReference type="Proteomes" id="UP001304125"/>
    </source>
</evidence>
<sequence>MASVSMPTDFLWGVAVAGHQIDGGDTTSDTSFLENVEPTVFVEPSGAACGSWEHWPEDLDLAAGLGLNAYRFSVEWCRIEPDRGVIDESALDHYEAIIDGCLERGLAPVVTFSHFTAPHWFACRGSWLAPEAAADFARFCDLVMERLGDRIAIAVTLNEPNLQRQLAGGFLPPQAWEGHAVTLDAASKAAGVERYRAGNVQRLDELELFEDAFERAHVAAREAIKARRPDLPVGLSLAVADEFALPGGEAARDKVREECYGRWLRLAEDDDFVGVQNYERILYGPEGRVATHPGQQEVEPLSLAGAVSYCHEVSGVPVLVSEHGMNTEDDEARCAFLTAALAGLDQAIADGVPVLGYCHWSLLDNYEWIFAFGPKFGLHAVDRVTLDRSAKRSAAVFAAEVARRSSQVARR</sequence>
<dbReference type="PANTHER" id="PTHR10353:SF36">
    <property type="entry name" value="LP05116P"/>
    <property type="match status" value="1"/>
</dbReference>
<dbReference type="PANTHER" id="PTHR10353">
    <property type="entry name" value="GLYCOSYL HYDROLASE"/>
    <property type="match status" value="1"/>
</dbReference>
<dbReference type="RefSeq" id="WP_313496934.1">
    <property type="nucleotide sequence ID" value="NZ_CP134879.1"/>
</dbReference>
<dbReference type="InterPro" id="IPR001360">
    <property type="entry name" value="Glyco_hydro_1"/>
</dbReference>
<accession>A0AA96F4U0</accession>
<dbReference type="GO" id="GO:0008422">
    <property type="term" value="F:beta-glucosidase activity"/>
    <property type="evidence" value="ECO:0007669"/>
    <property type="project" value="TreeGrafter"/>
</dbReference>
<protein>
    <submittedName>
        <fullName evidence="5">Family 1 glycosylhydrolase</fullName>
    </submittedName>
</protein>
<proteinExistence type="inferred from homology"/>
<keyword evidence="3" id="KW-0326">Glycosidase</keyword>
<dbReference type="Gene3D" id="3.20.20.80">
    <property type="entry name" value="Glycosidases"/>
    <property type="match status" value="1"/>
</dbReference>
<evidence type="ECO:0000256" key="3">
    <source>
        <dbReference type="ARBA" id="ARBA00023295"/>
    </source>
</evidence>
<comment type="similarity">
    <text evidence="1 4">Belongs to the glycosyl hydrolase 1 family.</text>
</comment>
<organism evidence="5 6">
    <name type="scientific">Demequina capsici</name>
    <dbReference type="NCBI Taxonomy" id="3075620"/>
    <lineage>
        <taxon>Bacteria</taxon>
        <taxon>Bacillati</taxon>
        <taxon>Actinomycetota</taxon>
        <taxon>Actinomycetes</taxon>
        <taxon>Micrococcales</taxon>
        <taxon>Demequinaceae</taxon>
        <taxon>Demequina</taxon>
    </lineage>
</organism>
<keyword evidence="6" id="KW-1185">Reference proteome</keyword>
<dbReference type="GO" id="GO:0005829">
    <property type="term" value="C:cytosol"/>
    <property type="evidence" value="ECO:0007669"/>
    <property type="project" value="TreeGrafter"/>
</dbReference>
<evidence type="ECO:0000256" key="1">
    <source>
        <dbReference type="ARBA" id="ARBA00010838"/>
    </source>
</evidence>
<evidence type="ECO:0000313" key="5">
    <source>
        <dbReference type="EMBL" id="WNM23769.1"/>
    </source>
</evidence>
<dbReference type="PRINTS" id="PR00131">
    <property type="entry name" value="GLHYDRLASE1"/>
</dbReference>
<gene>
    <name evidence="5" type="ORF">RN606_10405</name>
</gene>
<dbReference type="Pfam" id="PF00232">
    <property type="entry name" value="Glyco_hydro_1"/>
    <property type="match status" value="2"/>
</dbReference>
<dbReference type="EMBL" id="CP134879">
    <property type="protein sequence ID" value="WNM23769.1"/>
    <property type="molecule type" value="Genomic_DNA"/>
</dbReference>
<reference evidence="5 6" key="1">
    <citation type="submission" date="2023-09" db="EMBL/GenBank/DDBJ databases">
        <title>Demequina sp. a novel bacteria isolated from Capsicum annuum.</title>
        <authorList>
            <person name="Humaira Z."/>
            <person name="Lee J."/>
            <person name="Cho D."/>
        </authorList>
    </citation>
    <scope>NUCLEOTIDE SEQUENCE [LARGE SCALE GENOMIC DNA]</scope>
    <source>
        <strain evidence="5 6">OYTSA14</strain>
    </source>
</reference>